<proteinExistence type="predicted"/>
<evidence type="ECO:0000313" key="1">
    <source>
        <dbReference type="EMBL" id="MEF2114975.1"/>
    </source>
</evidence>
<dbReference type="InterPro" id="IPR052934">
    <property type="entry name" value="Methyl-DNA_Rec/Restrict_Enz"/>
</dbReference>
<keyword evidence="2" id="KW-1185">Reference proteome</keyword>
<sequence length="178" mass="20185">MNTADRSIALLDVALRRRFGFIELMPNYALFDKTVFEGLPLDKWLKELNARICECIGADARNLQIGHSYFLEKEKPIMENEKFKRIIREDIIPLIEEYCYGDYALISKILGEGIVDVKNQTIRSELFNTSNIAGLITALLSPCPIIREVGKVAEDDEIEEEIEIEKVNESSSGGDKIS</sequence>
<accession>A0ABU7UU83</accession>
<gene>
    <name evidence="1" type="ORF">SJI18_22080</name>
</gene>
<dbReference type="Proteomes" id="UP001498469">
    <property type="component" value="Unassembled WGS sequence"/>
</dbReference>
<organism evidence="1 2">
    <name type="scientific">Clostridium frigoriphilum</name>
    <dbReference type="NCBI Taxonomy" id="443253"/>
    <lineage>
        <taxon>Bacteria</taxon>
        <taxon>Bacillati</taxon>
        <taxon>Bacillota</taxon>
        <taxon>Clostridia</taxon>
        <taxon>Eubacteriales</taxon>
        <taxon>Clostridiaceae</taxon>
        <taxon>Clostridium</taxon>
    </lineage>
</organism>
<reference evidence="1 2" key="1">
    <citation type="submission" date="2023-11" db="EMBL/GenBank/DDBJ databases">
        <title>Draft genome sequence of a psychrophilic Clostridium strain from permafrost water brine.</title>
        <authorList>
            <person name="Shcherbakova V.A."/>
            <person name="Trubitsyn V.E."/>
            <person name="Zakharyuk A.G."/>
        </authorList>
    </citation>
    <scope>NUCLEOTIDE SEQUENCE [LARGE SCALE GENOMIC DNA]</scope>
    <source>
        <strain evidence="1 2">14F</strain>
    </source>
</reference>
<name>A0ABU7UU83_9CLOT</name>
<protein>
    <submittedName>
        <fullName evidence="1">Uncharacterized protein</fullName>
    </submittedName>
</protein>
<dbReference type="RefSeq" id="WP_216254281.1">
    <property type="nucleotide sequence ID" value="NZ_JAZHFS010000035.1"/>
</dbReference>
<dbReference type="PANTHER" id="PTHR37291:SF1">
    <property type="entry name" value="TYPE IV METHYL-DIRECTED RESTRICTION ENZYME ECOKMCRB SUBUNIT"/>
    <property type="match status" value="1"/>
</dbReference>
<comment type="caution">
    <text evidence="1">The sequence shown here is derived from an EMBL/GenBank/DDBJ whole genome shotgun (WGS) entry which is preliminary data.</text>
</comment>
<dbReference type="EMBL" id="JAZHFS010000035">
    <property type="protein sequence ID" value="MEF2114975.1"/>
    <property type="molecule type" value="Genomic_DNA"/>
</dbReference>
<dbReference type="PANTHER" id="PTHR37291">
    <property type="entry name" value="5-METHYLCYTOSINE-SPECIFIC RESTRICTION ENZYME B"/>
    <property type="match status" value="1"/>
</dbReference>
<evidence type="ECO:0000313" key="2">
    <source>
        <dbReference type="Proteomes" id="UP001498469"/>
    </source>
</evidence>